<keyword evidence="2" id="KW-1185">Reference proteome</keyword>
<evidence type="ECO:0000313" key="1">
    <source>
        <dbReference type="EMBL" id="CAG8604999.1"/>
    </source>
</evidence>
<dbReference type="Proteomes" id="UP000789525">
    <property type="component" value="Unassembled WGS sequence"/>
</dbReference>
<proteinExistence type="predicted"/>
<reference evidence="1" key="1">
    <citation type="submission" date="2021-06" db="EMBL/GenBank/DDBJ databases">
        <authorList>
            <person name="Kallberg Y."/>
            <person name="Tangrot J."/>
            <person name="Rosling A."/>
        </authorList>
    </citation>
    <scope>NUCLEOTIDE SEQUENCE</scope>
    <source>
        <strain evidence="1">CL356</strain>
    </source>
</reference>
<comment type="caution">
    <text evidence="1">The sequence shown here is derived from an EMBL/GenBank/DDBJ whole genome shotgun (WGS) entry which is preliminary data.</text>
</comment>
<organism evidence="1 2">
    <name type="scientific">Acaulospora colombiana</name>
    <dbReference type="NCBI Taxonomy" id="27376"/>
    <lineage>
        <taxon>Eukaryota</taxon>
        <taxon>Fungi</taxon>
        <taxon>Fungi incertae sedis</taxon>
        <taxon>Mucoromycota</taxon>
        <taxon>Glomeromycotina</taxon>
        <taxon>Glomeromycetes</taxon>
        <taxon>Diversisporales</taxon>
        <taxon>Acaulosporaceae</taxon>
        <taxon>Acaulospora</taxon>
    </lineage>
</organism>
<sequence>MALPSHLHAEHLGSGAPSGAQTPSLTHLKRNREYHYPFGPMWILEVVAIEAFSAFVMWRPLRPLQALKQGTDDGGIDTPGHGHHFANKGVDPAELSGTLKKHIAKGAHEGERKLNDFSADPTERLNPHFAKAFLKEVDLDEDAPVVPENTPAHAAEETKS</sequence>
<dbReference type="EMBL" id="CAJVPT010014509">
    <property type="protein sequence ID" value="CAG8604999.1"/>
    <property type="molecule type" value="Genomic_DNA"/>
</dbReference>
<protein>
    <submittedName>
        <fullName evidence="1">6393_t:CDS:1</fullName>
    </submittedName>
</protein>
<name>A0ACA9MRR1_9GLOM</name>
<accession>A0ACA9MRR1</accession>
<evidence type="ECO:0000313" key="2">
    <source>
        <dbReference type="Proteomes" id="UP000789525"/>
    </source>
</evidence>
<gene>
    <name evidence="1" type="ORF">ACOLOM_LOCUS6817</name>
</gene>